<keyword evidence="1" id="KW-1133">Transmembrane helix</keyword>
<feature type="transmembrane region" description="Helical" evidence="1">
    <location>
        <begin position="294"/>
        <end position="313"/>
    </location>
</feature>
<dbReference type="AlphaFoldDB" id="A0A916UGS3"/>
<comment type="caution">
    <text evidence="2">The sequence shown here is derived from an EMBL/GenBank/DDBJ whole genome shotgun (WGS) entry which is preliminary data.</text>
</comment>
<feature type="transmembrane region" description="Helical" evidence="1">
    <location>
        <begin position="245"/>
        <end position="263"/>
    </location>
</feature>
<feature type="transmembrane region" description="Helical" evidence="1">
    <location>
        <begin position="79"/>
        <end position="102"/>
    </location>
</feature>
<feature type="transmembrane region" description="Helical" evidence="1">
    <location>
        <begin position="220"/>
        <end position="238"/>
    </location>
</feature>
<evidence type="ECO:0000313" key="2">
    <source>
        <dbReference type="EMBL" id="GGC72410.1"/>
    </source>
</evidence>
<gene>
    <name evidence="2" type="ORF">GCM10010994_33520</name>
</gene>
<organism evidence="2 3">
    <name type="scientific">Chelatococcus reniformis</name>
    <dbReference type="NCBI Taxonomy" id="1494448"/>
    <lineage>
        <taxon>Bacteria</taxon>
        <taxon>Pseudomonadati</taxon>
        <taxon>Pseudomonadota</taxon>
        <taxon>Alphaproteobacteria</taxon>
        <taxon>Hyphomicrobiales</taxon>
        <taxon>Chelatococcaceae</taxon>
        <taxon>Chelatococcus</taxon>
    </lineage>
</organism>
<reference evidence="2" key="1">
    <citation type="journal article" date="2014" name="Int. J. Syst. Evol. Microbiol.">
        <title>Complete genome sequence of Corynebacterium casei LMG S-19264T (=DSM 44701T), isolated from a smear-ripened cheese.</title>
        <authorList>
            <consortium name="US DOE Joint Genome Institute (JGI-PGF)"/>
            <person name="Walter F."/>
            <person name="Albersmeier A."/>
            <person name="Kalinowski J."/>
            <person name="Ruckert C."/>
        </authorList>
    </citation>
    <scope>NUCLEOTIDE SEQUENCE</scope>
    <source>
        <strain evidence="2">CGMCC 1.12919</strain>
    </source>
</reference>
<name>A0A916UGS3_9HYPH</name>
<dbReference type="EMBL" id="BMGG01000006">
    <property type="protein sequence ID" value="GGC72410.1"/>
    <property type="molecule type" value="Genomic_DNA"/>
</dbReference>
<feature type="transmembrane region" description="Helical" evidence="1">
    <location>
        <begin position="164"/>
        <end position="182"/>
    </location>
</feature>
<keyword evidence="1" id="KW-0472">Membrane</keyword>
<reference evidence="2" key="2">
    <citation type="submission" date="2020-09" db="EMBL/GenBank/DDBJ databases">
        <authorList>
            <person name="Sun Q."/>
            <person name="Zhou Y."/>
        </authorList>
    </citation>
    <scope>NUCLEOTIDE SEQUENCE</scope>
    <source>
        <strain evidence="2">CGMCC 1.12919</strain>
    </source>
</reference>
<feature type="transmembrane region" description="Helical" evidence="1">
    <location>
        <begin position="370"/>
        <end position="394"/>
    </location>
</feature>
<feature type="transmembrane region" description="Helical" evidence="1">
    <location>
        <begin position="135"/>
        <end position="152"/>
    </location>
</feature>
<dbReference type="Proteomes" id="UP000637002">
    <property type="component" value="Unassembled WGS sequence"/>
</dbReference>
<protein>
    <recommendedName>
        <fullName evidence="4">O-antigen ligase domain-containing protein</fullName>
    </recommendedName>
</protein>
<evidence type="ECO:0000313" key="3">
    <source>
        <dbReference type="Proteomes" id="UP000637002"/>
    </source>
</evidence>
<feature type="transmembrane region" description="Helical" evidence="1">
    <location>
        <begin position="46"/>
        <end position="67"/>
    </location>
</feature>
<keyword evidence="1" id="KW-0812">Transmembrane</keyword>
<evidence type="ECO:0000256" key="1">
    <source>
        <dbReference type="SAM" id="Phobius"/>
    </source>
</evidence>
<accession>A0A916UGS3</accession>
<sequence length="471" mass="48721">MTPSLEGFLVCGVLLLVGHALGSPVLVALMASLALGSTAFASLSSLGGSSPLIYTLFSIILIAKLVLRPGGLRDVHAELVRHPISVIILLLVVYTAGTALVLPRLFQGDHSAIVPVNGAPMEVPLAPVSGNITQPAYFALGALTCITLCIALREPGALMTIRRAFFAWVVLNGALGILDLLGKAAGAGDVLLPIRTANYSLLTDAEQSGFSRIAGGHPEASSFAAAMFAGLAFLATYWRVTQQRVVFVLTMIAIILLLLSTSTTAYACVGAYAALLGASAGLSLLKGHIRRTDLILAGTVLVGVTACLGIYLVDDTAFADAQRLFETTVLTKSQSASAIERNYFNALSLQTFFDTGGLGIGMGSSRASNWLIAVVSQIGIIGATLQLVLVGVLLRPPPRSARVDVGLLALHEGARAAGLASLFGNLVSGGSADPGVLFFICLATVISCRDALAVQSPANLPRLPASRPQAI</sequence>
<keyword evidence="3" id="KW-1185">Reference proteome</keyword>
<evidence type="ECO:0008006" key="4">
    <source>
        <dbReference type="Google" id="ProtNLM"/>
    </source>
</evidence>
<proteinExistence type="predicted"/>